<dbReference type="EMBL" id="SAYG01000009">
    <property type="protein sequence ID" value="TXJ44177.1"/>
    <property type="molecule type" value="Genomic_DNA"/>
</dbReference>
<name>A0A5C8F1N5_9SPIR</name>
<reference evidence="3 4" key="1">
    <citation type="journal article" date="1992" name="Lakartidningen">
        <title>[Penicillin V and not amoxicillin is the first choice preparation in acute otitis].</title>
        <authorList>
            <person name="Kamme C."/>
            <person name="Lundgren K."/>
            <person name="Prellner K."/>
        </authorList>
    </citation>
    <scope>NUCLEOTIDE SEQUENCE [LARGE SCALE GENOMIC DNA]</scope>
    <source>
        <strain evidence="3 4">PC3714II</strain>
    </source>
</reference>
<evidence type="ECO:0000313" key="3">
    <source>
        <dbReference type="EMBL" id="TXJ44177.1"/>
    </source>
</evidence>
<evidence type="ECO:0000313" key="4">
    <source>
        <dbReference type="Proteomes" id="UP000324574"/>
    </source>
</evidence>
<dbReference type="GO" id="GO:0005829">
    <property type="term" value="C:cytosol"/>
    <property type="evidence" value="ECO:0007669"/>
    <property type="project" value="TreeGrafter"/>
</dbReference>
<dbReference type="InterPro" id="IPR051199">
    <property type="entry name" value="LPS_LOS_Heptosyltrfase"/>
</dbReference>
<organism evidence="3 4">
    <name type="scientific">Brachyspira aalborgi</name>
    <dbReference type="NCBI Taxonomy" id="29522"/>
    <lineage>
        <taxon>Bacteria</taxon>
        <taxon>Pseudomonadati</taxon>
        <taxon>Spirochaetota</taxon>
        <taxon>Spirochaetia</taxon>
        <taxon>Brachyspirales</taxon>
        <taxon>Brachyspiraceae</taxon>
        <taxon>Brachyspira</taxon>
    </lineage>
</organism>
<dbReference type="RefSeq" id="WP_147526884.1">
    <property type="nucleotide sequence ID" value="NZ_SAYG01000009.1"/>
</dbReference>
<evidence type="ECO:0000256" key="2">
    <source>
        <dbReference type="ARBA" id="ARBA00022679"/>
    </source>
</evidence>
<proteinExistence type="predicted"/>
<dbReference type="Pfam" id="PF01075">
    <property type="entry name" value="Glyco_transf_9"/>
    <property type="match status" value="1"/>
</dbReference>
<dbReference type="PANTHER" id="PTHR30160">
    <property type="entry name" value="TETRAACYLDISACCHARIDE 4'-KINASE-RELATED"/>
    <property type="match status" value="1"/>
</dbReference>
<keyword evidence="1" id="KW-0328">Glycosyltransferase</keyword>
<accession>A0A5C8F1N5</accession>
<dbReference type="PANTHER" id="PTHR30160:SF1">
    <property type="entry name" value="LIPOPOLYSACCHARIDE 1,2-N-ACETYLGLUCOSAMINETRANSFERASE-RELATED"/>
    <property type="match status" value="1"/>
</dbReference>
<sequence>MSIKNFIYSRKDEGIYRKRTILGIKITTKLNKPKELQNTIPIFEVIKYPNYSTEKKYKLAIILAFGIGDYILFRKFLPYVRDYYKSYNITLIGNNSHKDIIEYFDVNYIDEYICYQGIFCNIEELKSFLDKNNMKYDILISHFYGRQPPHNDMVSVINAREKIGSYGSLGPLSHGMRGNSSKIYTKLIYNNIDEDETTHEITRNKNFFEQLLDVNIKLNDMNIEIDKKFFEKIDFNFNKKFFILFPSSAEDRRMYNNEYFAKICNYLCSRYNLICYIVGSKSDGDLANEIIQISNSKNIKNICGKYKLNELFYIFNKAKLIITVDSAGYHMGVSVSDNIIVITSGMSYGRYLKYPKELVNGKNINIVLPKELEEDIENNNTKLDYEYEPLYDLQSIKPDYICKLIDDKYKF</sequence>
<gene>
    <name evidence="3" type="ORF">EPJ70_08045</name>
</gene>
<evidence type="ECO:0000256" key="1">
    <source>
        <dbReference type="ARBA" id="ARBA00022676"/>
    </source>
</evidence>
<dbReference type="AlphaFoldDB" id="A0A5C8F1N5"/>
<comment type="caution">
    <text evidence="3">The sequence shown here is derived from an EMBL/GenBank/DDBJ whole genome shotgun (WGS) entry which is preliminary data.</text>
</comment>
<protein>
    <submittedName>
        <fullName evidence="3">Lipopolysaccharide heptosyltransferase family protein</fullName>
    </submittedName>
</protein>
<keyword evidence="2 3" id="KW-0808">Transferase</keyword>
<dbReference type="SUPFAM" id="SSF53756">
    <property type="entry name" value="UDP-Glycosyltransferase/glycogen phosphorylase"/>
    <property type="match status" value="1"/>
</dbReference>
<dbReference type="InterPro" id="IPR002201">
    <property type="entry name" value="Glyco_trans_9"/>
</dbReference>
<dbReference type="Gene3D" id="3.40.50.2000">
    <property type="entry name" value="Glycogen Phosphorylase B"/>
    <property type="match status" value="2"/>
</dbReference>
<dbReference type="Proteomes" id="UP000324574">
    <property type="component" value="Unassembled WGS sequence"/>
</dbReference>
<dbReference type="GO" id="GO:0009244">
    <property type="term" value="P:lipopolysaccharide core region biosynthetic process"/>
    <property type="evidence" value="ECO:0007669"/>
    <property type="project" value="TreeGrafter"/>
</dbReference>
<dbReference type="GO" id="GO:0008713">
    <property type="term" value="F:ADP-heptose-lipopolysaccharide heptosyltransferase activity"/>
    <property type="evidence" value="ECO:0007669"/>
    <property type="project" value="TreeGrafter"/>
</dbReference>